<organism evidence="2 3">
    <name type="scientific">Rhodococcus ruber</name>
    <dbReference type="NCBI Taxonomy" id="1830"/>
    <lineage>
        <taxon>Bacteria</taxon>
        <taxon>Bacillati</taxon>
        <taxon>Actinomycetota</taxon>
        <taxon>Actinomycetes</taxon>
        <taxon>Mycobacteriales</taxon>
        <taxon>Nocardiaceae</taxon>
        <taxon>Rhodococcus</taxon>
    </lineage>
</organism>
<evidence type="ECO:0000313" key="3">
    <source>
        <dbReference type="Proteomes" id="UP000042997"/>
    </source>
</evidence>
<feature type="region of interest" description="Disordered" evidence="1">
    <location>
        <begin position="1"/>
        <end position="43"/>
    </location>
</feature>
<evidence type="ECO:0008006" key="4">
    <source>
        <dbReference type="Google" id="ProtNLM"/>
    </source>
</evidence>
<reference evidence="2 3" key="1">
    <citation type="journal article" date="2014" name="Genome Announc.">
        <title>Draft Genome Sequence of Propane- and Butane-Oxidizing Actinobacterium Rhodococcus ruber IEGM 231.</title>
        <authorList>
            <person name="Ivshina I.B."/>
            <person name="Kuyukina M.S."/>
            <person name="Krivoruchko A.V."/>
            <person name="Barbe V."/>
            <person name="Fischer C."/>
        </authorList>
    </citation>
    <scope>NUCLEOTIDE SEQUENCE [LARGE SCALE GENOMIC DNA]</scope>
</reference>
<dbReference type="EMBL" id="CCSD01000030">
    <property type="protein sequence ID" value="CDZ87164.1"/>
    <property type="molecule type" value="Genomic_DNA"/>
</dbReference>
<name>A0A098BEK2_9NOCA</name>
<feature type="compositionally biased region" description="Polar residues" evidence="1">
    <location>
        <begin position="1"/>
        <end position="11"/>
    </location>
</feature>
<evidence type="ECO:0000313" key="2">
    <source>
        <dbReference type="EMBL" id="CDZ87164.1"/>
    </source>
</evidence>
<feature type="compositionally biased region" description="Basic and acidic residues" evidence="1">
    <location>
        <begin position="14"/>
        <end position="32"/>
    </location>
</feature>
<sequence length="151" mass="17311">MSSVRRANHQSGDLGEHPRQRHAAIDGRRDPGRAVTPWSASPHAGRLRADNGYDSAVHRRWLRERSIVPRIPRGGIESSERLGRYRWKIERTLAWLTGYCRMTIRYERHGAHFAGFLQLAAAPPCWKKLAKRDIRLVLKQRSATTGVPRDT</sequence>
<dbReference type="AlphaFoldDB" id="A0A098BEK2"/>
<proteinExistence type="predicted"/>
<dbReference type="PANTHER" id="PTHR30007:SF1">
    <property type="entry name" value="BLR1914 PROTEIN"/>
    <property type="match status" value="1"/>
</dbReference>
<evidence type="ECO:0000256" key="1">
    <source>
        <dbReference type="SAM" id="MobiDB-lite"/>
    </source>
</evidence>
<accession>A0A098BEK2</accession>
<protein>
    <recommendedName>
        <fullName evidence="4">Transposase</fullName>
    </recommendedName>
</protein>
<dbReference type="PANTHER" id="PTHR30007">
    <property type="entry name" value="PHP DOMAIN PROTEIN"/>
    <property type="match status" value="1"/>
</dbReference>
<dbReference type="Proteomes" id="UP000042997">
    <property type="component" value="Unassembled WGS sequence"/>
</dbReference>
<gene>
    <name evidence="2" type="ORF">RHRU231_210090</name>
</gene>